<dbReference type="VEuPathDB" id="FungiDB:SCHCODRAFT_02560112"/>
<dbReference type="Proteomes" id="UP000007431">
    <property type="component" value="Unassembled WGS sequence"/>
</dbReference>
<dbReference type="OrthoDB" id="2881824at2759"/>
<dbReference type="RefSeq" id="XP_003036243.1">
    <property type="nucleotide sequence ID" value="XM_003036197.1"/>
</dbReference>
<dbReference type="Gene3D" id="1.20.1280.50">
    <property type="match status" value="1"/>
</dbReference>
<accession>D8PTM5</accession>
<dbReference type="GeneID" id="9586779"/>
<dbReference type="Gene3D" id="3.80.10.10">
    <property type="entry name" value="Ribonuclease Inhibitor"/>
    <property type="match status" value="1"/>
</dbReference>
<keyword evidence="3" id="KW-1185">Reference proteome</keyword>
<evidence type="ECO:0000259" key="1">
    <source>
        <dbReference type="Pfam" id="PF12937"/>
    </source>
</evidence>
<name>D8PTM5_SCHCM</name>
<dbReference type="EMBL" id="GL377303">
    <property type="protein sequence ID" value="EFJ01341.1"/>
    <property type="molecule type" value="Genomic_DNA"/>
</dbReference>
<dbReference type="OMA" id="ERYQDSH"/>
<proteinExistence type="predicted"/>
<dbReference type="InterPro" id="IPR001810">
    <property type="entry name" value="F-box_dom"/>
</dbReference>
<dbReference type="InterPro" id="IPR032675">
    <property type="entry name" value="LRR_dom_sf"/>
</dbReference>
<organism evidence="3">
    <name type="scientific">Schizophyllum commune (strain H4-8 / FGSC 9210)</name>
    <name type="common">Split gill fungus</name>
    <dbReference type="NCBI Taxonomy" id="578458"/>
    <lineage>
        <taxon>Eukaryota</taxon>
        <taxon>Fungi</taxon>
        <taxon>Dikarya</taxon>
        <taxon>Basidiomycota</taxon>
        <taxon>Agaricomycotina</taxon>
        <taxon>Agaricomycetes</taxon>
        <taxon>Agaricomycetidae</taxon>
        <taxon>Agaricales</taxon>
        <taxon>Schizophyllaceae</taxon>
        <taxon>Schizophyllum</taxon>
    </lineage>
</organism>
<dbReference type="HOGENOM" id="CLU_018544_12_0_1"/>
<dbReference type="InParanoid" id="D8PTM5"/>
<feature type="non-terminal residue" evidence="2">
    <location>
        <position position="536"/>
    </location>
</feature>
<dbReference type="KEGG" id="scm:SCHCO_02560112"/>
<dbReference type="SUPFAM" id="SSF52047">
    <property type="entry name" value="RNI-like"/>
    <property type="match status" value="1"/>
</dbReference>
<dbReference type="AlphaFoldDB" id="D8PTM5"/>
<dbReference type="Pfam" id="PF12937">
    <property type="entry name" value="F-box-like"/>
    <property type="match status" value="1"/>
</dbReference>
<evidence type="ECO:0000313" key="3">
    <source>
        <dbReference type="Proteomes" id="UP000007431"/>
    </source>
</evidence>
<evidence type="ECO:0000313" key="2">
    <source>
        <dbReference type="EMBL" id="EFJ01341.1"/>
    </source>
</evidence>
<reference evidence="2 3" key="1">
    <citation type="journal article" date="2010" name="Nat. Biotechnol.">
        <title>Genome sequence of the model mushroom Schizophyllum commune.</title>
        <authorList>
            <person name="Ohm R.A."/>
            <person name="de Jong J.F."/>
            <person name="Lugones L.G."/>
            <person name="Aerts A."/>
            <person name="Kothe E."/>
            <person name="Stajich J.E."/>
            <person name="de Vries R.P."/>
            <person name="Record E."/>
            <person name="Levasseur A."/>
            <person name="Baker S.E."/>
            <person name="Bartholomew K.A."/>
            <person name="Coutinho P.M."/>
            <person name="Erdmann S."/>
            <person name="Fowler T.J."/>
            <person name="Gathman A.C."/>
            <person name="Lombard V."/>
            <person name="Henrissat B."/>
            <person name="Knabe N."/>
            <person name="Kuees U."/>
            <person name="Lilly W.W."/>
            <person name="Lindquist E."/>
            <person name="Lucas S."/>
            <person name="Magnuson J.K."/>
            <person name="Piumi F."/>
            <person name="Raudaskoski M."/>
            <person name="Salamov A."/>
            <person name="Schmutz J."/>
            <person name="Schwarze F.W.M.R."/>
            <person name="vanKuyk P.A."/>
            <person name="Horton J.S."/>
            <person name="Grigoriev I.V."/>
            <person name="Woesten H.A.B."/>
        </authorList>
    </citation>
    <scope>NUCLEOTIDE SEQUENCE [LARGE SCALE GENOMIC DNA]</scope>
    <source>
        <strain evidence="3">H4-8 / FGSC 9210</strain>
    </source>
</reference>
<protein>
    <recommendedName>
        <fullName evidence="1">F-box domain-containing protein</fullName>
    </recommendedName>
</protein>
<sequence>MDSAEHKKHSYTALLERPALPQDEVLRQILFENGPSETSDTLHGLVKEREEYIGAVDLAIGRLQEVISALSAQRAAASKELIVCRQAMKSPIRRIPAELLVDIFSLAVHHDLPVDKFAWGSEFIGTVLAITQVCRVWRSVAHGAPRLWEKISLRNMQAYGQRAVSNTVAWVQRAEPLPIAFTVAIADDLISAWRSRYNHSSTSFPFTVFDRVESFPTHRIRELRLHMPALDMAFIGLPLSSSIGTSFPVLELLQLKIVHGDMTHHSPLTLYAHSPLRTVDLQQPSGLDCRVIFFSRSSVTNLSLNNLRGPISAFYAVLRECDALLRANIHFGRHLLWDTLGAPEPIILPQLRTLSMTCYGSISFFRQELHLPCLASFTLELGNDEDGLELSDALAAMLSHSPHLEQVTLRRCDMDGLTDMTAFLQLLPSVTSLSIALCQISLEEFYERLSVRENSPVYLPRLRYLSLTSNADLSEGGAGMRDAQLRVMLHSRYKPVEDSSVSRLESFEYTSSSYPLELSVLRDIIELSEEGMIVNV</sequence>
<feature type="domain" description="F-box" evidence="1">
    <location>
        <begin position="93"/>
        <end position="154"/>
    </location>
</feature>
<gene>
    <name evidence="2" type="ORF">SCHCODRAFT_106125</name>
</gene>